<dbReference type="AlphaFoldDB" id="A0A3P7N2X1"/>
<proteinExistence type="predicted"/>
<keyword evidence="2" id="KW-1185">Reference proteome</keyword>
<sequence length="110" mass="12955">METEKFEEDLKKLTNAVPNDALYPCNTLFYNEMKQALDAQLVNKPHEFNHIDPLALDKHIILDMIELTEISKMVLWTMYRQTQTSSSQDTRVILLWKPTHLTQIFVNSKF</sequence>
<accession>A0A3P7N2X1</accession>
<reference evidence="1 2" key="1">
    <citation type="submission" date="2018-11" db="EMBL/GenBank/DDBJ databases">
        <authorList>
            <consortium name="Pathogen Informatics"/>
        </authorList>
    </citation>
    <scope>NUCLEOTIDE SEQUENCE [LARGE SCALE GENOMIC DNA]</scope>
</reference>
<dbReference type="Proteomes" id="UP000271889">
    <property type="component" value="Unassembled WGS sequence"/>
</dbReference>
<gene>
    <name evidence="1" type="ORF">CGOC_LOCUS11285</name>
</gene>
<evidence type="ECO:0000313" key="1">
    <source>
        <dbReference type="EMBL" id="VDN29548.1"/>
    </source>
</evidence>
<protein>
    <submittedName>
        <fullName evidence="1">Uncharacterized protein</fullName>
    </submittedName>
</protein>
<evidence type="ECO:0000313" key="2">
    <source>
        <dbReference type="Proteomes" id="UP000271889"/>
    </source>
</evidence>
<dbReference type="EMBL" id="UYRV01115532">
    <property type="protein sequence ID" value="VDN29548.1"/>
    <property type="molecule type" value="Genomic_DNA"/>
</dbReference>
<organism evidence="1 2">
    <name type="scientific">Cylicostephanus goldi</name>
    <name type="common">Nematode worm</name>
    <dbReference type="NCBI Taxonomy" id="71465"/>
    <lineage>
        <taxon>Eukaryota</taxon>
        <taxon>Metazoa</taxon>
        <taxon>Ecdysozoa</taxon>
        <taxon>Nematoda</taxon>
        <taxon>Chromadorea</taxon>
        <taxon>Rhabditida</taxon>
        <taxon>Rhabditina</taxon>
        <taxon>Rhabditomorpha</taxon>
        <taxon>Strongyloidea</taxon>
        <taxon>Strongylidae</taxon>
        <taxon>Cylicostephanus</taxon>
    </lineage>
</organism>
<dbReference type="OrthoDB" id="10562691at2759"/>
<name>A0A3P7N2X1_CYLGO</name>